<sequence length="244" mass="26823">MSRITFKTFSPRSDNPALRLICFPYAGGSGNIYEEWQGLIGSNVEVCAAQLPGRGARFNEPKHITLGDLLDECEEAILPLLDRPFAIFGHSLGAVVAFAFAQRLEKLGKVPQHLFVSGASAPVDGSEYKKTRDLNDQELVEWMSEINGTPVELMNDPELMEIALPILRADFAIASSYKHVDARLKTSATVFGGSEDKNIPVEQLSSWGNLVTGRVQVEVIQGDHFFIHGNEKVVITAIRRTLGL</sequence>
<protein>
    <submittedName>
        <fullName evidence="4">LgrE_2 protein</fullName>
        <ecNumber evidence="4">1.1.-.-</ecNumber>
    </submittedName>
</protein>
<dbReference type="EMBL" id="JXCQ01000055">
    <property type="protein sequence ID" value="KIR20120.1"/>
    <property type="molecule type" value="Genomic_DNA"/>
</dbReference>
<dbReference type="PATRIC" id="fig|294.125.peg.4550"/>
<dbReference type="InterPro" id="IPR020802">
    <property type="entry name" value="TesA-like"/>
</dbReference>
<proteinExistence type="inferred from homology"/>
<keyword evidence="4" id="KW-0560">Oxidoreductase</keyword>
<evidence type="ECO:0000259" key="3">
    <source>
        <dbReference type="SMART" id="SM00824"/>
    </source>
</evidence>
<dbReference type="InterPro" id="IPR029058">
    <property type="entry name" value="AB_hydrolase_fold"/>
</dbReference>
<reference evidence="4 5" key="1">
    <citation type="submission" date="2015-01" db="EMBL/GenBank/DDBJ databases">
        <title>Genome sequence of the beneficial rhizobacterium Pseudomonas fluorescens 2-79.</title>
        <authorList>
            <person name="Thuermer A."/>
            <person name="Daniel R."/>
        </authorList>
    </citation>
    <scope>NUCLEOTIDE SEQUENCE [LARGE SCALE GENOMIC DNA]</scope>
    <source>
        <strain evidence="4 5">2-79</strain>
    </source>
</reference>
<evidence type="ECO:0000256" key="2">
    <source>
        <dbReference type="ARBA" id="ARBA00022801"/>
    </source>
</evidence>
<dbReference type="GO" id="GO:0016787">
    <property type="term" value="F:hydrolase activity"/>
    <property type="evidence" value="ECO:0007669"/>
    <property type="project" value="UniProtKB-KW"/>
</dbReference>
<feature type="domain" description="Thioesterase TesA-like" evidence="3">
    <location>
        <begin position="21"/>
        <end position="242"/>
    </location>
</feature>
<dbReference type="Gene3D" id="3.40.50.1820">
    <property type="entry name" value="alpha/beta hydrolase"/>
    <property type="match status" value="1"/>
</dbReference>
<dbReference type="GO" id="GO:0008610">
    <property type="term" value="P:lipid biosynthetic process"/>
    <property type="evidence" value="ECO:0007669"/>
    <property type="project" value="TreeGrafter"/>
</dbReference>
<keyword evidence="2" id="KW-0378">Hydrolase</keyword>
<dbReference type="PANTHER" id="PTHR11487:SF0">
    <property type="entry name" value="S-ACYL FATTY ACID SYNTHASE THIOESTERASE, MEDIUM CHAIN"/>
    <property type="match status" value="1"/>
</dbReference>
<dbReference type="Pfam" id="PF00975">
    <property type="entry name" value="Thioesterase"/>
    <property type="match status" value="1"/>
</dbReference>
<dbReference type="SMART" id="SM00824">
    <property type="entry name" value="PKS_TE"/>
    <property type="match status" value="1"/>
</dbReference>
<dbReference type="EC" id="1.1.-.-" evidence="4"/>
<dbReference type="RefSeq" id="WP_043050662.1">
    <property type="nucleotide sequence ID" value="NZ_JXCQ01000055.1"/>
</dbReference>
<accession>A0A0D0TH84</accession>
<dbReference type="InterPro" id="IPR012223">
    <property type="entry name" value="TEII"/>
</dbReference>
<dbReference type="Proteomes" id="UP000032210">
    <property type="component" value="Unassembled WGS sequence"/>
</dbReference>
<evidence type="ECO:0000313" key="4">
    <source>
        <dbReference type="EMBL" id="KIR20120.1"/>
    </source>
</evidence>
<dbReference type="InterPro" id="IPR001031">
    <property type="entry name" value="Thioesterase"/>
</dbReference>
<comment type="caution">
    <text evidence="4">The sequence shown here is derived from an EMBL/GenBank/DDBJ whole genome shotgun (WGS) entry which is preliminary data.</text>
</comment>
<evidence type="ECO:0000256" key="1">
    <source>
        <dbReference type="ARBA" id="ARBA00007169"/>
    </source>
</evidence>
<gene>
    <name evidence="4" type="primary">lgrE_2</name>
    <name evidence="4" type="ORF">PFLU3_44380</name>
</gene>
<evidence type="ECO:0000313" key="5">
    <source>
        <dbReference type="Proteomes" id="UP000032210"/>
    </source>
</evidence>
<name>A0A0D0TH84_PSEFL</name>
<dbReference type="PANTHER" id="PTHR11487">
    <property type="entry name" value="THIOESTERASE"/>
    <property type="match status" value="1"/>
</dbReference>
<dbReference type="AlphaFoldDB" id="A0A0D0TH84"/>
<dbReference type="SUPFAM" id="SSF53474">
    <property type="entry name" value="alpha/beta-Hydrolases"/>
    <property type="match status" value="1"/>
</dbReference>
<comment type="similarity">
    <text evidence="1">Belongs to the thioesterase family.</text>
</comment>
<dbReference type="GO" id="GO:0016491">
    <property type="term" value="F:oxidoreductase activity"/>
    <property type="evidence" value="ECO:0007669"/>
    <property type="project" value="UniProtKB-KW"/>
</dbReference>
<organism evidence="4 5">
    <name type="scientific">Pseudomonas fluorescens</name>
    <dbReference type="NCBI Taxonomy" id="294"/>
    <lineage>
        <taxon>Bacteria</taxon>
        <taxon>Pseudomonadati</taxon>
        <taxon>Pseudomonadota</taxon>
        <taxon>Gammaproteobacteria</taxon>
        <taxon>Pseudomonadales</taxon>
        <taxon>Pseudomonadaceae</taxon>
        <taxon>Pseudomonas</taxon>
    </lineage>
</organism>